<reference evidence="1 4" key="2">
    <citation type="submission" date="2015-11" db="EMBL/GenBank/DDBJ databases">
        <authorList>
            <person name="Varghese N."/>
        </authorList>
    </citation>
    <scope>NUCLEOTIDE SEQUENCE [LARGE SCALE GENOMIC DNA]</scope>
    <source>
        <strain evidence="1 4">JGI-8</strain>
    </source>
</reference>
<keyword evidence="4" id="KW-1185">Reference proteome</keyword>
<organism evidence="2 3">
    <name type="scientific">Candidatus Kryptonium thompsonii</name>
    <dbReference type="NCBI Taxonomy" id="1633631"/>
    <lineage>
        <taxon>Bacteria</taxon>
        <taxon>Pseudomonadati</taxon>
        <taxon>Candidatus Kryptoniota</taxon>
        <taxon>Candidatus Kryptonium</taxon>
    </lineage>
</organism>
<dbReference type="Gene3D" id="2.40.160.60">
    <property type="entry name" value="Outer membrane protein transport protein (OMPP1/FadL/TodX)"/>
    <property type="match status" value="1"/>
</dbReference>
<accession>A0A0P1MCI7</accession>
<dbReference type="RefSeq" id="WP_047133712.1">
    <property type="nucleotide sequence ID" value="NZ_CZVI01000029.1"/>
</dbReference>
<evidence type="ECO:0000313" key="4">
    <source>
        <dbReference type="Proteomes" id="UP000182200"/>
    </source>
</evidence>
<proteinExistence type="predicted"/>
<accession>A0A0N7MNQ4</accession>
<protein>
    <submittedName>
        <fullName evidence="2">Surface antigen</fullName>
    </submittedName>
</protein>
<evidence type="ECO:0000313" key="2">
    <source>
        <dbReference type="EMBL" id="CUU08905.1"/>
    </source>
</evidence>
<dbReference type="EMBL" id="CZVI01000029">
    <property type="protein sequence ID" value="CUS92567.1"/>
    <property type="molecule type" value="Genomic_DNA"/>
</dbReference>
<evidence type="ECO:0000313" key="1">
    <source>
        <dbReference type="EMBL" id="CUS92567.1"/>
    </source>
</evidence>
<dbReference type="OrthoDB" id="9807473at2"/>
<reference evidence="2 3" key="1">
    <citation type="submission" date="2015-11" db="EMBL/GenBank/DDBJ databases">
        <authorList>
            <person name="Zhang Y."/>
            <person name="Guo Z."/>
        </authorList>
    </citation>
    <scope>NUCLEOTIDE SEQUENCE [LARGE SCALE GENOMIC DNA]</scope>
    <source>
        <strain evidence="2">JGI-4</strain>
    </source>
</reference>
<accession>A0A0P1LJQ4</accession>
<accession>A0A0P1M2F2</accession>
<accession>A0A0P1L5J5</accession>
<sequence>MLKKITLIFISLAIILTSLEAGTSKRKGTAGAEELRIPVGSRGVALGGGVVAEANGVDALFWNPAGASFVNKSAEAMFSHVSFIADLKVNYLAVIANFGGVGVFGLSLKSLDFGQIPLTTVDAPDGTGETFSPNYLTAALSYSRRMTDRIYVGANFKLISERILRESAVGFAVDIGLQYRLESGLRFGAVMKNVGGNMRFDGPDLEWGVVIPGSEPGAPVRSLRVPLQEFELPAAFELGFAYNLKVGEAHSLTLAGSFQNNNFTLDEYKGGLEYSFNNMLFLRLGYSYVNEADYIFNSPSFGVGLNIPLGGTLEASVEYTYRKVKFFNNNQFLTVRVAM</sequence>
<accession>A0A0P1LYD9</accession>
<dbReference type="Proteomes" id="UP000182011">
    <property type="component" value="Unassembled WGS sequence"/>
</dbReference>
<dbReference type="NCBIfam" id="NF033709">
    <property type="entry name" value="PorV_fam"/>
    <property type="match status" value="1"/>
</dbReference>
<accession>A0A0P1LYP5</accession>
<name>A0A0P1ML55_9BACT</name>
<dbReference type="Proteomes" id="UP000182200">
    <property type="component" value="Unassembled WGS sequence"/>
</dbReference>
<accession>A0A0S4NDF7</accession>
<dbReference type="STRING" id="1633631.GCA_001442925_02214"/>
<accession>A0A0P1LYQ4</accession>
<dbReference type="EMBL" id="FAOP01000011">
    <property type="protein sequence ID" value="CUU08905.1"/>
    <property type="molecule type" value="Genomic_DNA"/>
</dbReference>
<accession>A0A0P1ML55</accession>
<evidence type="ECO:0000313" key="3">
    <source>
        <dbReference type="Proteomes" id="UP000182011"/>
    </source>
</evidence>
<gene>
    <name evidence="2" type="ORF">JGI4_02220</name>
    <name evidence="1" type="ORF">JGI8_01697</name>
</gene>
<dbReference type="SUPFAM" id="SSF56935">
    <property type="entry name" value="Porins"/>
    <property type="match status" value="1"/>
</dbReference>
<dbReference type="AlphaFoldDB" id="A0A0P1ML55"/>